<dbReference type="InterPro" id="IPR016032">
    <property type="entry name" value="Sig_transdc_resp-reg_C-effctor"/>
</dbReference>
<name>A0ABV9ZFK0_9PSEU</name>
<proteinExistence type="predicted"/>
<dbReference type="RefSeq" id="WP_378022515.1">
    <property type="nucleotide sequence ID" value="NZ_JBHSKG010000010.1"/>
</dbReference>
<dbReference type="Pfam" id="PF00196">
    <property type="entry name" value="GerE"/>
    <property type="match status" value="1"/>
</dbReference>
<evidence type="ECO:0000259" key="4">
    <source>
        <dbReference type="PROSITE" id="PS50043"/>
    </source>
</evidence>
<dbReference type="PANTHER" id="PTHR44688">
    <property type="entry name" value="DNA-BINDING TRANSCRIPTIONAL ACTIVATOR DEVR_DOSR"/>
    <property type="match status" value="1"/>
</dbReference>
<reference evidence="6" key="1">
    <citation type="journal article" date="2019" name="Int. J. Syst. Evol. Microbiol.">
        <title>The Global Catalogue of Microorganisms (GCM) 10K type strain sequencing project: providing services to taxonomists for standard genome sequencing and annotation.</title>
        <authorList>
            <consortium name="The Broad Institute Genomics Platform"/>
            <consortium name="The Broad Institute Genome Sequencing Center for Infectious Disease"/>
            <person name="Wu L."/>
            <person name="Ma J."/>
        </authorList>
    </citation>
    <scope>NUCLEOTIDE SEQUENCE [LARGE SCALE GENOMIC DNA]</scope>
    <source>
        <strain evidence="6">XZYJ18</strain>
    </source>
</reference>
<protein>
    <submittedName>
        <fullName evidence="5">Response regulator transcription factor</fullName>
    </submittedName>
</protein>
<dbReference type="SUPFAM" id="SSF46894">
    <property type="entry name" value="C-terminal effector domain of the bipartite response regulators"/>
    <property type="match status" value="1"/>
</dbReference>
<accession>A0ABV9ZFK0</accession>
<dbReference type="PRINTS" id="PR00038">
    <property type="entry name" value="HTHLUXR"/>
</dbReference>
<organism evidence="5 6">
    <name type="scientific">Actinomycetospora rhizophila</name>
    <dbReference type="NCBI Taxonomy" id="1416876"/>
    <lineage>
        <taxon>Bacteria</taxon>
        <taxon>Bacillati</taxon>
        <taxon>Actinomycetota</taxon>
        <taxon>Actinomycetes</taxon>
        <taxon>Pseudonocardiales</taxon>
        <taxon>Pseudonocardiaceae</taxon>
        <taxon>Actinomycetospora</taxon>
    </lineage>
</organism>
<dbReference type="PROSITE" id="PS50043">
    <property type="entry name" value="HTH_LUXR_2"/>
    <property type="match status" value="1"/>
</dbReference>
<dbReference type="InterPro" id="IPR000792">
    <property type="entry name" value="Tscrpt_reg_LuxR_C"/>
</dbReference>
<dbReference type="Proteomes" id="UP001596175">
    <property type="component" value="Unassembled WGS sequence"/>
</dbReference>
<dbReference type="PANTHER" id="PTHR44688:SF16">
    <property type="entry name" value="DNA-BINDING TRANSCRIPTIONAL ACTIVATOR DEVR_DOSR"/>
    <property type="match status" value="1"/>
</dbReference>
<comment type="caution">
    <text evidence="5">The sequence shown here is derived from an EMBL/GenBank/DDBJ whole genome shotgun (WGS) entry which is preliminary data.</text>
</comment>
<keyword evidence="2" id="KW-0238">DNA-binding</keyword>
<keyword evidence="6" id="KW-1185">Reference proteome</keyword>
<evidence type="ECO:0000313" key="6">
    <source>
        <dbReference type="Proteomes" id="UP001596175"/>
    </source>
</evidence>
<dbReference type="SMART" id="SM00421">
    <property type="entry name" value="HTH_LUXR"/>
    <property type="match status" value="1"/>
</dbReference>
<dbReference type="InterPro" id="IPR036388">
    <property type="entry name" value="WH-like_DNA-bd_sf"/>
</dbReference>
<evidence type="ECO:0000313" key="5">
    <source>
        <dbReference type="EMBL" id="MFC5140351.1"/>
    </source>
</evidence>
<dbReference type="EMBL" id="JBHSKG010000010">
    <property type="protein sequence ID" value="MFC5140351.1"/>
    <property type="molecule type" value="Genomic_DNA"/>
</dbReference>
<evidence type="ECO:0000256" key="3">
    <source>
        <dbReference type="ARBA" id="ARBA00023163"/>
    </source>
</evidence>
<dbReference type="Gene3D" id="1.10.10.10">
    <property type="entry name" value="Winged helix-like DNA-binding domain superfamily/Winged helix DNA-binding domain"/>
    <property type="match status" value="1"/>
</dbReference>
<sequence>MTAERVLTAALDLAAASAAVRTCADLDRAVWPGLAALVGGATLAATGFDGRPMCWPPDAVDGAGARPRAVLAVRRRGAEASVALSRADRDFTDRDVALLHLVRPHLADALWRAAYGPPARPLTAREQAVVARVARGATDAAIAHELGISRRTVGKHLENAYAALGVHDRTSAALRLAVPPA</sequence>
<evidence type="ECO:0000256" key="2">
    <source>
        <dbReference type="ARBA" id="ARBA00023125"/>
    </source>
</evidence>
<feature type="domain" description="HTH luxR-type" evidence="4">
    <location>
        <begin position="115"/>
        <end position="180"/>
    </location>
</feature>
<keyword evidence="1" id="KW-0805">Transcription regulation</keyword>
<gene>
    <name evidence="5" type="ORF">ACFPK1_19085</name>
</gene>
<keyword evidence="3" id="KW-0804">Transcription</keyword>
<evidence type="ECO:0000256" key="1">
    <source>
        <dbReference type="ARBA" id="ARBA00023015"/>
    </source>
</evidence>
<dbReference type="CDD" id="cd06170">
    <property type="entry name" value="LuxR_C_like"/>
    <property type="match status" value="1"/>
</dbReference>